<evidence type="ECO:0000256" key="3">
    <source>
        <dbReference type="ARBA" id="ARBA00001962"/>
    </source>
</evidence>
<comment type="catalytic activity">
    <reaction evidence="1 9">
        <text>a phosphate monoester + H2O = an alcohol + phosphate</text>
        <dbReference type="Rhea" id="RHEA:15017"/>
        <dbReference type="ChEBI" id="CHEBI:15377"/>
        <dbReference type="ChEBI" id="CHEBI:30879"/>
        <dbReference type="ChEBI" id="CHEBI:43474"/>
        <dbReference type="ChEBI" id="CHEBI:67140"/>
        <dbReference type="EC" id="3.1.3.2"/>
    </reaction>
</comment>
<gene>
    <name evidence="13" type="ORF">OIU84_003143</name>
</gene>
<dbReference type="InterPro" id="IPR008963">
    <property type="entry name" value="Purple_acid_Pase-like_N"/>
</dbReference>
<dbReference type="PANTHER" id="PTHR22953">
    <property type="entry name" value="ACID PHOSPHATASE RELATED"/>
    <property type="match status" value="1"/>
</dbReference>
<reference evidence="13 14" key="1">
    <citation type="journal article" date="2023" name="Int. J. Mol. Sci.">
        <title>De Novo Assembly and Annotation of 11 Diverse Shrub Willow (Salix) Genomes Reveals Novel Gene Organization in Sex-Linked Regions.</title>
        <authorList>
            <person name="Hyden B."/>
            <person name="Feng K."/>
            <person name="Yates T.B."/>
            <person name="Jawdy S."/>
            <person name="Cereghino C."/>
            <person name="Smart L.B."/>
            <person name="Muchero W."/>
        </authorList>
    </citation>
    <scope>NUCLEOTIDE SEQUENCE [LARGE SCALE GENOMIC DNA]</scope>
    <source>
        <tissue evidence="13">Shoot tip</tissue>
    </source>
</reference>
<evidence type="ECO:0000259" key="12">
    <source>
        <dbReference type="Pfam" id="PF16656"/>
    </source>
</evidence>
<keyword evidence="5 9" id="KW-0732">Signal</keyword>
<evidence type="ECO:0000256" key="9">
    <source>
        <dbReference type="RuleBase" id="RU361203"/>
    </source>
</evidence>
<evidence type="ECO:0000256" key="6">
    <source>
        <dbReference type="ARBA" id="ARBA00022801"/>
    </source>
</evidence>
<evidence type="ECO:0000259" key="11">
    <source>
        <dbReference type="Pfam" id="PF14008"/>
    </source>
</evidence>
<organism evidence="13 14">
    <name type="scientific">Salix udensis</name>
    <dbReference type="NCBI Taxonomy" id="889485"/>
    <lineage>
        <taxon>Eukaryota</taxon>
        <taxon>Viridiplantae</taxon>
        <taxon>Streptophyta</taxon>
        <taxon>Embryophyta</taxon>
        <taxon>Tracheophyta</taxon>
        <taxon>Spermatophyta</taxon>
        <taxon>Magnoliopsida</taxon>
        <taxon>eudicotyledons</taxon>
        <taxon>Gunneridae</taxon>
        <taxon>Pentapetalae</taxon>
        <taxon>rosids</taxon>
        <taxon>fabids</taxon>
        <taxon>Malpighiales</taxon>
        <taxon>Salicaceae</taxon>
        <taxon>Saliceae</taxon>
        <taxon>Salix</taxon>
    </lineage>
</organism>
<evidence type="ECO:0000313" key="13">
    <source>
        <dbReference type="EMBL" id="KAJ6417368.1"/>
    </source>
</evidence>
<sequence length="363" mass="40782">MEPKLVLALFLLISATATSEYVRPPTRKTLNLSWRSKSSSHPQQVHISLAGDNHMRVSWVTNDKSAASMVEYGTSPGRYSNIALGESTWYSYLFYSSGMIHHTVIGPLEDNTVYYYRCGGGGPEYKLKTPPAQFPVTFSVAGDLGQTGWTKSTLDHIDQCKYDVHLLPGDLSYADYMQHLWDTFGELVEPLASAKPWMADLAKVDRNKTPWLLVLFHVPWYNSNEAHQNEGDWMMEAMEPLLYAAGVDIVLAGHVHAYERTERVNNGKLDPCGAVHITIGDGGNREGLAHKYKDPQPAWSVFREASFGHGELKLANSTHAFWSWHRNDDDEPVRSDQVWITSLVNSECAAEKKLGLRKILMEP</sequence>
<dbReference type="Gene3D" id="2.60.40.380">
    <property type="entry name" value="Purple acid phosphatase-like, N-terminal"/>
    <property type="match status" value="1"/>
</dbReference>
<feature type="domain" description="Calcineurin-like phosphoesterase" evidence="10">
    <location>
        <begin position="163"/>
        <end position="258"/>
    </location>
</feature>
<dbReference type="InterPro" id="IPR039331">
    <property type="entry name" value="PAPs-like"/>
</dbReference>
<evidence type="ECO:0000256" key="5">
    <source>
        <dbReference type="ARBA" id="ARBA00022729"/>
    </source>
</evidence>
<accession>A0AAD6K5L6</accession>
<evidence type="ECO:0000256" key="4">
    <source>
        <dbReference type="ARBA" id="ARBA00008723"/>
    </source>
</evidence>
<dbReference type="InterPro" id="IPR004843">
    <property type="entry name" value="Calcineurin-like_PHP"/>
</dbReference>
<evidence type="ECO:0000259" key="10">
    <source>
        <dbReference type="Pfam" id="PF00149"/>
    </source>
</evidence>
<dbReference type="EMBL" id="JAPFFJ010000011">
    <property type="protein sequence ID" value="KAJ6417368.1"/>
    <property type="molecule type" value="Genomic_DNA"/>
</dbReference>
<dbReference type="GO" id="GO:0003993">
    <property type="term" value="F:acid phosphatase activity"/>
    <property type="evidence" value="ECO:0007669"/>
    <property type="project" value="UniProtKB-EC"/>
</dbReference>
<dbReference type="GO" id="GO:0046872">
    <property type="term" value="F:metal ion binding"/>
    <property type="evidence" value="ECO:0007669"/>
    <property type="project" value="InterPro"/>
</dbReference>
<dbReference type="Pfam" id="PF00149">
    <property type="entry name" value="Metallophos"/>
    <property type="match status" value="1"/>
</dbReference>
<comment type="caution">
    <text evidence="13">The sequence shown here is derived from an EMBL/GenBank/DDBJ whole genome shotgun (WGS) entry which is preliminary data.</text>
</comment>
<keyword evidence="14" id="KW-1185">Reference proteome</keyword>
<evidence type="ECO:0000256" key="7">
    <source>
        <dbReference type="ARBA" id="ARBA00022833"/>
    </source>
</evidence>
<comment type="cofactor">
    <cofactor evidence="2">
        <name>Zn(2+)</name>
        <dbReference type="ChEBI" id="CHEBI:29105"/>
    </cofactor>
</comment>
<dbReference type="PANTHER" id="PTHR22953:SF155">
    <property type="entry name" value="PURPLE ACID PHOSPHATASE 18"/>
    <property type="match status" value="1"/>
</dbReference>
<dbReference type="InterPro" id="IPR025733">
    <property type="entry name" value="PAPs_C"/>
</dbReference>
<feature type="chain" id="PRO_5041775421" description="Purple acid phosphatase" evidence="9">
    <location>
        <begin position="20"/>
        <end position="363"/>
    </location>
</feature>
<feature type="domain" description="Purple acid phosphatase C-terminal" evidence="11">
    <location>
        <begin position="274"/>
        <end position="330"/>
    </location>
</feature>
<dbReference type="EC" id="3.1.3.2" evidence="9"/>
<dbReference type="AlphaFoldDB" id="A0AAD6K5L6"/>
<evidence type="ECO:0000256" key="1">
    <source>
        <dbReference type="ARBA" id="ARBA00000032"/>
    </source>
</evidence>
<evidence type="ECO:0000256" key="2">
    <source>
        <dbReference type="ARBA" id="ARBA00001947"/>
    </source>
</evidence>
<feature type="signal peptide" evidence="9">
    <location>
        <begin position="1"/>
        <end position="19"/>
    </location>
</feature>
<keyword evidence="8" id="KW-0325">Glycoprotein</keyword>
<comment type="cofactor">
    <cofactor evidence="3">
        <name>Fe cation</name>
        <dbReference type="ChEBI" id="CHEBI:24875"/>
    </cofactor>
</comment>
<protein>
    <recommendedName>
        <fullName evidence="9">Purple acid phosphatase</fullName>
        <ecNumber evidence="9">3.1.3.2</ecNumber>
    </recommendedName>
</protein>
<dbReference type="CDD" id="cd00839">
    <property type="entry name" value="MPP_PAPs"/>
    <property type="match status" value="1"/>
</dbReference>
<dbReference type="InterPro" id="IPR041792">
    <property type="entry name" value="MPP_PAP"/>
</dbReference>
<dbReference type="InterPro" id="IPR029052">
    <property type="entry name" value="Metallo-depent_PP-like"/>
</dbReference>
<evidence type="ECO:0000313" key="14">
    <source>
        <dbReference type="Proteomes" id="UP001162972"/>
    </source>
</evidence>
<feature type="domain" description="Purple acid phosphatase N-terminal" evidence="12">
    <location>
        <begin position="42"/>
        <end position="129"/>
    </location>
</feature>
<dbReference type="Pfam" id="PF16656">
    <property type="entry name" value="Pur_ac_phosph_N"/>
    <property type="match status" value="1"/>
</dbReference>
<name>A0AAD6K5L6_9ROSI</name>
<dbReference type="SUPFAM" id="SSF49363">
    <property type="entry name" value="Purple acid phosphatase, N-terminal domain"/>
    <property type="match status" value="1"/>
</dbReference>
<dbReference type="SUPFAM" id="SSF56300">
    <property type="entry name" value="Metallo-dependent phosphatases"/>
    <property type="match status" value="1"/>
</dbReference>
<comment type="similarity">
    <text evidence="4 9">Belongs to the metallophosphoesterase superfamily. Purple acid phosphatase family.</text>
</comment>
<proteinExistence type="inferred from homology"/>
<keyword evidence="6 9" id="KW-0378">Hydrolase</keyword>
<dbReference type="Proteomes" id="UP001162972">
    <property type="component" value="Chromosome 11"/>
</dbReference>
<dbReference type="InterPro" id="IPR015914">
    <property type="entry name" value="PAPs_N"/>
</dbReference>
<keyword evidence="7" id="KW-0862">Zinc</keyword>
<dbReference type="Gene3D" id="3.60.21.10">
    <property type="match status" value="2"/>
</dbReference>
<dbReference type="Pfam" id="PF14008">
    <property type="entry name" value="Metallophos_C"/>
    <property type="match status" value="1"/>
</dbReference>
<evidence type="ECO:0000256" key="8">
    <source>
        <dbReference type="ARBA" id="ARBA00023180"/>
    </source>
</evidence>